<dbReference type="OrthoDB" id="5412996at2759"/>
<evidence type="ECO:0000313" key="1">
    <source>
        <dbReference type="EMBL" id="KAJ5365978.1"/>
    </source>
</evidence>
<evidence type="ECO:0008006" key="3">
    <source>
        <dbReference type="Google" id="ProtNLM"/>
    </source>
</evidence>
<gene>
    <name evidence="1" type="ORF">N7517_008864</name>
</gene>
<dbReference type="EMBL" id="JAPZBT010000003">
    <property type="protein sequence ID" value="KAJ5365978.1"/>
    <property type="molecule type" value="Genomic_DNA"/>
</dbReference>
<proteinExistence type="predicted"/>
<reference evidence="1" key="2">
    <citation type="journal article" date="2023" name="IMA Fungus">
        <title>Comparative genomic study of the Penicillium genus elucidates a diverse pangenome and 15 lateral gene transfer events.</title>
        <authorList>
            <person name="Petersen C."/>
            <person name="Sorensen T."/>
            <person name="Nielsen M.R."/>
            <person name="Sondergaard T.E."/>
            <person name="Sorensen J.L."/>
            <person name="Fitzpatrick D.A."/>
            <person name="Frisvad J.C."/>
            <person name="Nielsen K.L."/>
        </authorList>
    </citation>
    <scope>NUCLEOTIDE SEQUENCE</scope>
    <source>
        <strain evidence="1">IBT 3081</strain>
    </source>
</reference>
<protein>
    <recommendedName>
        <fullName evidence="3">Aminoglycoside phosphotransferase domain-containing protein</fullName>
    </recommendedName>
</protein>
<keyword evidence="2" id="KW-1185">Reference proteome</keyword>
<comment type="caution">
    <text evidence="1">The sequence shown here is derived from an EMBL/GenBank/DDBJ whole genome shotgun (WGS) entry which is preliminary data.</text>
</comment>
<dbReference type="RefSeq" id="XP_056577444.1">
    <property type="nucleotide sequence ID" value="XM_056726593.1"/>
</dbReference>
<evidence type="ECO:0000313" key="2">
    <source>
        <dbReference type="Proteomes" id="UP001147752"/>
    </source>
</evidence>
<organism evidence="1 2">
    <name type="scientific">Penicillium concentricum</name>
    <dbReference type="NCBI Taxonomy" id="293559"/>
    <lineage>
        <taxon>Eukaryota</taxon>
        <taxon>Fungi</taxon>
        <taxon>Dikarya</taxon>
        <taxon>Ascomycota</taxon>
        <taxon>Pezizomycotina</taxon>
        <taxon>Eurotiomycetes</taxon>
        <taxon>Eurotiomycetidae</taxon>
        <taxon>Eurotiales</taxon>
        <taxon>Aspergillaceae</taxon>
        <taxon>Penicillium</taxon>
    </lineage>
</organism>
<dbReference type="AlphaFoldDB" id="A0A9W9V229"/>
<dbReference type="Proteomes" id="UP001147752">
    <property type="component" value="Unassembled WGS sequence"/>
</dbReference>
<sequence>MVNPDYDQGPSKLICDDFSPANVIVKSQDDLTIVGMVELEWVYGGPAQLFASAPWWLLFDRSINEDWDFVDEKPPEVTPRYLKHLEMFKRILDEEEGRISEPHENELSLTGLLSPLFASRALHRKGHFIRGYSPAGLWLSGV</sequence>
<name>A0A9W9V229_9EURO</name>
<reference evidence="1" key="1">
    <citation type="submission" date="2022-12" db="EMBL/GenBank/DDBJ databases">
        <authorList>
            <person name="Petersen C."/>
        </authorList>
    </citation>
    <scope>NUCLEOTIDE SEQUENCE</scope>
    <source>
        <strain evidence="1">IBT 3081</strain>
    </source>
</reference>
<dbReference type="GeneID" id="81465776"/>
<accession>A0A9W9V229</accession>